<dbReference type="HAMAP" id="MF_03029">
    <property type="entry name" value="WDR12"/>
    <property type="match status" value="1"/>
</dbReference>
<evidence type="ECO:0000256" key="5">
    <source>
        <dbReference type="ARBA" id="ARBA00023242"/>
    </source>
</evidence>
<dbReference type="InterPro" id="IPR019775">
    <property type="entry name" value="WD40_repeat_CS"/>
</dbReference>
<proteinExistence type="inferred from homology"/>
<dbReference type="Pfam" id="PF22766">
    <property type="entry name" value="ZW10_C2"/>
    <property type="match status" value="1"/>
</dbReference>
<dbReference type="PROSITE" id="PS00678">
    <property type="entry name" value="WD_REPEATS_1"/>
    <property type="match status" value="1"/>
</dbReference>
<dbReference type="GO" id="GO:0005730">
    <property type="term" value="C:nucleolus"/>
    <property type="evidence" value="ECO:0007669"/>
    <property type="project" value="UniProtKB-SubCell"/>
</dbReference>
<dbReference type="PROSITE" id="PS50082">
    <property type="entry name" value="WD_REPEATS_2"/>
    <property type="match status" value="5"/>
</dbReference>
<dbReference type="InterPro" id="IPR028599">
    <property type="entry name" value="WDR12/Ytm1"/>
</dbReference>
<sequence>MPQTSEEEVCQAVLGFVADGTYPEEKVVAAEFPAAALAKELALISKAREQAENEISSLSRENTFDADDWIVQAKQLHADIERSRLTAREIVAQHEHTHPLQAKVDDASAKVGLIETEIAFNQAVAGTLEQVQRLCQQLDTGRTALGNGQITAAIEQLESTTAAISEDTFFTNTNVMSILTAEVARLRQEIVEALRLRWGDLLKIDRQKGEFQVSRVEGADSLENIITSLSRLDVLAPANAKFQKNFILAIIDPILLARPDGTSYGVVVTDSGVRVDSEPSKATIAETLDRITNVLGYLRQNLPSSITATFPESLIPGIASKAISAWLSPAIPTDLDGLGRFEKTLENVLQFTQTIVSWGWNGQEELVSWVNQAPRLWLTRRRVDSLDSVRKVLSASQGTTRQVERIEKEKVSQADGALLENTTDDWDADWDYEKEDAPEQATTAQPDDDDEDVSAWGLDEETQEEATQEEAKPDAATSTEEEDDDAGDAWGWGDEDDQQSNGSPSKPKAAAASKPTNEESTAPSASPKEVTLKEVYTVTDIPGSILQILRQQIADSKDISQPAHSTSRVASSGPGLLALPALILAMFKATSSSFYSLKFHAGQMFLYNDSLYLANQVRELVEEHSLFRLNADVEALEKFGKLAYSKEMQTQRTIVTDLLDGAQGFGQCSEQPFRTECENAVSATVDRIRDVYKEWQPILSHSALLQSIGSLLSTVINKIIVDIEDLGDISEDQSQQLVSFCNQVSKLEDLFKPETASDVEAVPVTAVYVPNWLRFQYLVNILESSLADIKFLWLEGELRLEFSPEEVVDLIEALFAESDYRRRAIAEIRRAPATSADPVDHGDAHFRPNFAIMSGDQASSAAAAEAAQRQVRVHLTSKQEDIALPESTGPILVPTGLRRYALSTLVNNLLGSEKPVPFDFLINGTFLRTSIDEYLTANGISAETTLEIEYVRALIPPLHIASFQHDDWVSSADVLSTTSPAACWASGATVANGHERILSGSYDGLLRVWNMSSETIATSPAVTEGGHSASIKAAKFVSPNQIASAGLDRTVRLWKYTEEDGGFAGKISPQLELYGHKAGIESLAVHGSSNRLLTASSDHSVGFWSTKKSDAPAAPENLLPSSVARTSKRRKLNSSVSTPQRGLLALLSSHTGPVSSAIFDARDSTVGYSASWDHSLRTWDLVTASLVDTRTTSHSLLSLEHLPDLHLLAAGTSARHITLIDPRTSATTLAAMTLRGHTNAVVSLARDPHSTYGLISGSHDGTCRIWDIRSTKTDKDGVVGDSVYSISRKSLEEEGKSESKRVGGEGVKVFSVGWDQTVGIVSAGEDKRIQINRGEGVLSSTK</sequence>
<dbReference type="PANTHER" id="PTHR12205">
    <property type="entry name" value="CENTROMERE/KINETOCHORE PROTEIN ZW10"/>
    <property type="match status" value="1"/>
</dbReference>
<feature type="region of interest" description="Disordered" evidence="9">
    <location>
        <begin position="460"/>
        <end position="528"/>
    </location>
</feature>
<dbReference type="EMBL" id="JAPMSZ010000004">
    <property type="protein sequence ID" value="KAJ5105495.1"/>
    <property type="molecule type" value="Genomic_DNA"/>
</dbReference>
<dbReference type="InterPro" id="IPR012972">
    <property type="entry name" value="NLE"/>
</dbReference>
<keyword evidence="5 6" id="KW-0539">Nucleus</keyword>
<dbReference type="InterPro" id="IPR001680">
    <property type="entry name" value="WD40_rpt"/>
</dbReference>
<dbReference type="SMART" id="SM00320">
    <property type="entry name" value="WD40"/>
    <property type="match status" value="7"/>
</dbReference>
<comment type="subcellular location">
    <subcellularLocation>
        <location evidence="6">Nucleus</location>
        <location evidence="6">Nucleolus</location>
    </subcellularLocation>
    <subcellularLocation>
        <location evidence="6">Nucleus</location>
        <location evidence="6">Nucleoplasm</location>
    </subcellularLocation>
</comment>
<evidence type="ECO:0000256" key="8">
    <source>
        <dbReference type="SAM" id="Coils"/>
    </source>
</evidence>
<evidence type="ECO:0000313" key="12">
    <source>
        <dbReference type="EMBL" id="KAJ5105495.1"/>
    </source>
</evidence>
<organism evidence="12 13">
    <name type="scientific">Penicillium alfredii</name>
    <dbReference type="NCBI Taxonomy" id="1506179"/>
    <lineage>
        <taxon>Eukaryota</taxon>
        <taxon>Fungi</taxon>
        <taxon>Dikarya</taxon>
        <taxon>Ascomycota</taxon>
        <taxon>Pezizomycotina</taxon>
        <taxon>Eurotiomycetes</taxon>
        <taxon>Eurotiomycetidae</taxon>
        <taxon>Eurotiales</taxon>
        <taxon>Aspergillaceae</taxon>
        <taxon>Penicillium</taxon>
    </lineage>
</organism>
<comment type="caution">
    <text evidence="12">The sequence shown here is derived from an EMBL/GenBank/DDBJ whole genome shotgun (WGS) entry which is preliminary data.</text>
</comment>
<dbReference type="Gene3D" id="2.130.10.10">
    <property type="entry name" value="YVTN repeat-like/Quinoprotein amine dehydrogenase"/>
    <property type="match status" value="1"/>
</dbReference>
<dbReference type="GO" id="GO:0005737">
    <property type="term" value="C:cytoplasm"/>
    <property type="evidence" value="ECO:0007669"/>
    <property type="project" value="GOC"/>
</dbReference>
<dbReference type="SUPFAM" id="SSF50978">
    <property type="entry name" value="WD40 repeat-like"/>
    <property type="match status" value="1"/>
</dbReference>
<evidence type="ECO:0000259" key="11">
    <source>
        <dbReference type="Pfam" id="PF22766"/>
    </source>
</evidence>
<keyword evidence="4" id="KW-0677">Repeat</keyword>
<dbReference type="OrthoDB" id="10251381at2759"/>
<evidence type="ECO:0000256" key="9">
    <source>
        <dbReference type="SAM" id="MobiDB-lite"/>
    </source>
</evidence>
<dbReference type="FunFam" id="2.130.10.10:FF:000593">
    <property type="entry name" value="Ribosome biogenesis protein ytm1"/>
    <property type="match status" value="1"/>
</dbReference>
<keyword evidence="8" id="KW-0175">Coiled coil</keyword>
<dbReference type="Proteomes" id="UP001141434">
    <property type="component" value="Unassembled WGS sequence"/>
</dbReference>
<dbReference type="Pfam" id="PF00400">
    <property type="entry name" value="WD40"/>
    <property type="match status" value="4"/>
</dbReference>
<dbReference type="GO" id="GO:0043021">
    <property type="term" value="F:ribonucleoprotein complex binding"/>
    <property type="evidence" value="ECO:0007669"/>
    <property type="project" value="UniProtKB-UniRule"/>
</dbReference>
<dbReference type="GO" id="GO:0000463">
    <property type="term" value="P:maturation of LSU-rRNA from tricistronic rRNA transcript (SSU-rRNA, 5.8S rRNA, LSU-rRNA)"/>
    <property type="evidence" value="ECO:0007669"/>
    <property type="project" value="UniProtKB-UniRule"/>
</dbReference>
<feature type="domain" description="ZW10 C-terminal helical" evidence="11">
    <location>
        <begin position="680"/>
        <end position="828"/>
    </location>
</feature>
<evidence type="ECO:0000259" key="10">
    <source>
        <dbReference type="Pfam" id="PF08154"/>
    </source>
</evidence>
<dbReference type="GO" id="GO:0030687">
    <property type="term" value="C:preribosome, large subunit precursor"/>
    <property type="evidence" value="ECO:0007669"/>
    <property type="project" value="UniProtKB-UniRule"/>
</dbReference>
<dbReference type="InterPro" id="IPR020472">
    <property type="entry name" value="WD40_PAC1"/>
</dbReference>
<dbReference type="GO" id="GO:1990423">
    <property type="term" value="C:RZZ complex"/>
    <property type="evidence" value="ECO:0007669"/>
    <property type="project" value="TreeGrafter"/>
</dbReference>
<dbReference type="FunFam" id="1.10.357.150:FF:000004">
    <property type="entry name" value="Centromere/kinetochore protein zw10 homolog"/>
    <property type="match status" value="1"/>
</dbReference>
<feature type="repeat" description="WD" evidence="7">
    <location>
        <begin position="1147"/>
        <end position="1189"/>
    </location>
</feature>
<keyword evidence="3 7" id="KW-0853">WD repeat</keyword>
<dbReference type="GO" id="GO:0005654">
    <property type="term" value="C:nucleoplasm"/>
    <property type="evidence" value="ECO:0007669"/>
    <property type="project" value="UniProtKB-SubCell"/>
</dbReference>
<dbReference type="InterPro" id="IPR055148">
    <property type="entry name" value="ZW10_C_2"/>
</dbReference>
<feature type="repeat" description="WD" evidence="7">
    <location>
        <begin position="1234"/>
        <end position="1276"/>
    </location>
</feature>
<feature type="compositionally biased region" description="Low complexity" evidence="9">
    <location>
        <begin position="503"/>
        <end position="515"/>
    </location>
</feature>
<dbReference type="GO" id="GO:0000466">
    <property type="term" value="P:maturation of 5.8S rRNA from tricistronic rRNA transcript (SSU-rRNA, 5.8S rRNA, LSU-rRNA)"/>
    <property type="evidence" value="ECO:0007669"/>
    <property type="project" value="UniProtKB-UniRule"/>
</dbReference>
<dbReference type="CDD" id="cd00200">
    <property type="entry name" value="WD40"/>
    <property type="match status" value="1"/>
</dbReference>
<evidence type="ECO:0000256" key="6">
    <source>
        <dbReference type="HAMAP-Rule" id="MF_03029"/>
    </source>
</evidence>
<feature type="coiled-coil region" evidence="8">
    <location>
        <begin position="34"/>
        <end position="61"/>
    </location>
</feature>
<feature type="compositionally biased region" description="Basic and acidic residues" evidence="9">
    <location>
        <begin position="402"/>
        <end position="412"/>
    </location>
</feature>
<evidence type="ECO:0000256" key="4">
    <source>
        <dbReference type="ARBA" id="ARBA00022737"/>
    </source>
</evidence>
<evidence type="ECO:0000256" key="3">
    <source>
        <dbReference type="ARBA" id="ARBA00022574"/>
    </source>
</evidence>
<keyword evidence="13" id="KW-1185">Reference proteome</keyword>
<dbReference type="Gene3D" id="1.10.357.150">
    <property type="match status" value="1"/>
</dbReference>
<feature type="repeat" description="WD" evidence="7">
    <location>
        <begin position="1073"/>
        <end position="1114"/>
    </location>
</feature>
<evidence type="ECO:0000313" key="13">
    <source>
        <dbReference type="Proteomes" id="UP001141434"/>
    </source>
</evidence>
<feature type="repeat" description="WD" evidence="7">
    <location>
        <begin position="997"/>
        <end position="1019"/>
    </location>
</feature>
<comment type="similarity">
    <text evidence="6">Belongs to the WD repeat WDR12/YTM1 family.</text>
</comment>
<feature type="repeat" description="WD" evidence="7">
    <location>
        <begin position="1024"/>
        <end position="1055"/>
    </location>
</feature>
<gene>
    <name evidence="6" type="primary">YTM1</name>
    <name evidence="12" type="ORF">NUU61_002842</name>
</gene>
<evidence type="ECO:0000256" key="7">
    <source>
        <dbReference type="PROSITE-ProRule" id="PRU00221"/>
    </source>
</evidence>
<dbReference type="PROSITE" id="PS50294">
    <property type="entry name" value="WD_REPEATS_REGION"/>
    <property type="match status" value="2"/>
</dbReference>
<dbReference type="PRINTS" id="PR00320">
    <property type="entry name" value="GPROTEINBRPT"/>
</dbReference>
<feature type="compositionally biased region" description="Acidic residues" evidence="9">
    <location>
        <begin position="479"/>
        <end position="498"/>
    </location>
</feature>
<accession>A0A9W9KGE1</accession>
<dbReference type="InterPro" id="IPR036322">
    <property type="entry name" value="WD40_repeat_dom_sf"/>
</dbReference>
<comment type="function">
    <text evidence="6">Component of the NOP7 complex, which is required for maturation of the 25S and 5.8S ribosomal RNAs and formation of the 60S ribosome.</text>
</comment>
<evidence type="ECO:0000256" key="1">
    <source>
        <dbReference type="ARBA" id="ARBA00022517"/>
    </source>
</evidence>
<reference evidence="12" key="2">
    <citation type="journal article" date="2023" name="IMA Fungus">
        <title>Comparative genomic study of the Penicillium genus elucidates a diverse pangenome and 15 lateral gene transfer events.</title>
        <authorList>
            <person name="Petersen C."/>
            <person name="Sorensen T."/>
            <person name="Nielsen M.R."/>
            <person name="Sondergaard T.E."/>
            <person name="Sorensen J.L."/>
            <person name="Fitzpatrick D.A."/>
            <person name="Frisvad J.C."/>
            <person name="Nielsen K.L."/>
        </authorList>
    </citation>
    <scope>NUCLEOTIDE SEQUENCE</scope>
    <source>
        <strain evidence="12">IBT 34128</strain>
    </source>
</reference>
<dbReference type="PANTHER" id="PTHR12205:SF0">
    <property type="entry name" value="CENTROMERE_KINETOCHORE PROTEIN ZW10 HOMOLOG"/>
    <property type="match status" value="1"/>
</dbReference>
<dbReference type="InterPro" id="IPR046362">
    <property type="entry name" value="Zw10/DSL1_C_sf"/>
</dbReference>
<dbReference type="InterPro" id="IPR015943">
    <property type="entry name" value="WD40/YVTN_repeat-like_dom_sf"/>
</dbReference>
<keyword evidence="2 6" id="KW-0698">rRNA processing</keyword>
<evidence type="ECO:0000256" key="2">
    <source>
        <dbReference type="ARBA" id="ARBA00022552"/>
    </source>
</evidence>
<keyword evidence="1 6" id="KW-0690">Ribosome biogenesis</keyword>
<feature type="region of interest" description="Disordered" evidence="9">
    <location>
        <begin position="397"/>
        <end position="427"/>
    </location>
</feature>
<protein>
    <recommendedName>
        <fullName evidence="6">Ribosome biogenesis protein YTM1</fullName>
    </recommendedName>
</protein>
<reference evidence="12" key="1">
    <citation type="submission" date="2022-11" db="EMBL/GenBank/DDBJ databases">
        <authorList>
            <person name="Petersen C."/>
        </authorList>
    </citation>
    <scope>NUCLEOTIDE SEQUENCE</scope>
    <source>
        <strain evidence="12">IBT 34128</strain>
    </source>
</reference>
<dbReference type="GO" id="GO:0007094">
    <property type="term" value="P:mitotic spindle assembly checkpoint signaling"/>
    <property type="evidence" value="ECO:0007669"/>
    <property type="project" value="TreeGrafter"/>
</dbReference>
<dbReference type="GO" id="GO:0006888">
    <property type="term" value="P:endoplasmic reticulum to Golgi vesicle-mediated transport"/>
    <property type="evidence" value="ECO:0007669"/>
    <property type="project" value="TreeGrafter"/>
</dbReference>
<comment type="subunit">
    <text evidence="6">Component of the NOP7 complex, composed of ERB1, NOP7 and YTM1. Within the NOP7 complex ERB1 appears to interact directly with NOP7 and YTM1. The NOP7 complex also associates with the 66S pre-ribosome.</text>
</comment>
<name>A0A9W9KGE1_9EURO</name>
<dbReference type="Pfam" id="PF08154">
    <property type="entry name" value="NLE"/>
    <property type="match status" value="1"/>
</dbReference>
<feature type="domain" description="NLE" evidence="10">
    <location>
        <begin position="871"/>
        <end position="935"/>
    </location>
</feature>